<proteinExistence type="predicted"/>
<comment type="caution">
    <text evidence="2">The sequence shown here is derived from an EMBL/GenBank/DDBJ whole genome shotgun (WGS) entry which is preliminary data.</text>
</comment>
<sequence>MALKGKPRPRIQPDMRERVRVLTLDIETRPHEAYVFGLWKQDIGIAKLMERGHVMCFVAKWYGEKEVIFRSDHHDGHEAMIRAAWDLLNEADLIVTYNGISFDMPHLNREFALLGLSPPSPYKDIDLIRVVRKQFNFSSNSLANVVEELGIGSKMDTGGFELWRGCMNDDPKAWAKMKRYNVRDVAITERLYDRLRPWIKGHPHLGMFSGDEWSCPNCGNQDISTNRQGEAHTFVQRYKQFQCPKCGTWIRSNRRLQNPVQTRHSR</sequence>
<reference evidence="2 3" key="1">
    <citation type="submission" date="2018-06" db="EMBL/GenBank/DDBJ databases">
        <title>Freshwater and sediment microbial communities from various areas in North America, analyzing microbe dynamics in response to fracking.</title>
        <authorList>
            <person name="Lamendella R."/>
        </authorList>
    </citation>
    <scope>NUCLEOTIDE SEQUENCE [LARGE SCALE GENOMIC DNA]</scope>
    <source>
        <strain evidence="2 3">3b_TX</strain>
    </source>
</reference>
<keyword evidence="3" id="KW-1185">Reference proteome</keyword>
<dbReference type="InterPro" id="IPR012337">
    <property type="entry name" value="RNaseH-like_sf"/>
</dbReference>
<protein>
    <submittedName>
        <fullName evidence="2">RNase H superfamily protein</fullName>
    </submittedName>
</protein>
<dbReference type="Proteomes" id="UP000253509">
    <property type="component" value="Unassembled WGS sequence"/>
</dbReference>
<dbReference type="AlphaFoldDB" id="A0A366ILE9"/>
<accession>A0A366ILE9</accession>
<evidence type="ECO:0000313" key="3">
    <source>
        <dbReference type="Proteomes" id="UP000253509"/>
    </source>
</evidence>
<organism evidence="2 3">
    <name type="scientific">Brevibacterium celere</name>
    <dbReference type="NCBI Taxonomy" id="225845"/>
    <lineage>
        <taxon>Bacteria</taxon>
        <taxon>Bacillati</taxon>
        <taxon>Actinomycetota</taxon>
        <taxon>Actinomycetes</taxon>
        <taxon>Micrococcales</taxon>
        <taxon>Brevibacteriaceae</taxon>
        <taxon>Brevibacterium</taxon>
    </lineage>
</organism>
<gene>
    <name evidence="2" type="ORF">DFO65_103343</name>
</gene>
<dbReference type="InterPro" id="IPR038720">
    <property type="entry name" value="YprB_RNase_H-like_dom"/>
</dbReference>
<feature type="domain" description="YprB ribonuclease H-like" evidence="1">
    <location>
        <begin position="57"/>
        <end position="195"/>
    </location>
</feature>
<dbReference type="EMBL" id="QNSB01000003">
    <property type="protein sequence ID" value="RBP73048.1"/>
    <property type="molecule type" value="Genomic_DNA"/>
</dbReference>
<dbReference type="SUPFAM" id="SSF53098">
    <property type="entry name" value="Ribonuclease H-like"/>
    <property type="match status" value="1"/>
</dbReference>
<evidence type="ECO:0000259" key="1">
    <source>
        <dbReference type="Pfam" id="PF13482"/>
    </source>
</evidence>
<dbReference type="Gene3D" id="3.30.420.10">
    <property type="entry name" value="Ribonuclease H-like superfamily/Ribonuclease H"/>
    <property type="match status" value="1"/>
</dbReference>
<dbReference type="InterPro" id="IPR036397">
    <property type="entry name" value="RNaseH_sf"/>
</dbReference>
<name>A0A366ILE9_9MICO</name>
<dbReference type="Pfam" id="PF13482">
    <property type="entry name" value="RNase_H_2"/>
    <property type="match status" value="1"/>
</dbReference>
<dbReference type="RefSeq" id="WP_147233268.1">
    <property type="nucleotide sequence ID" value="NZ_QNSB01000003.1"/>
</dbReference>
<dbReference type="GO" id="GO:0003676">
    <property type="term" value="F:nucleic acid binding"/>
    <property type="evidence" value="ECO:0007669"/>
    <property type="project" value="InterPro"/>
</dbReference>
<evidence type="ECO:0000313" key="2">
    <source>
        <dbReference type="EMBL" id="RBP73048.1"/>
    </source>
</evidence>